<reference evidence="6 7" key="1">
    <citation type="submission" date="2018-07" db="EMBL/GenBank/DDBJ databases">
        <title>Genomic Encyclopedia of Type Strains, Phase III (KMG-III): the genomes of soil and plant-associated and newly described type strains.</title>
        <authorList>
            <person name="Whitman W."/>
        </authorList>
    </citation>
    <scope>NUCLEOTIDE SEQUENCE [LARGE SCALE GENOMIC DNA]</scope>
    <source>
        <strain evidence="6 7">CECT 7506</strain>
    </source>
</reference>
<proteinExistence type="inferred from homology"/>
<keyword evidence="2 6" id="KW-0378">Hydrolase</keyword>
<feature type="domain" description="Alpha-L-arabinofuranosidase B arabinose-binding" evidence="5">
    <location>
        <begin position="310"/>
        <end position="438"/>
    </location>
</feature>
<keyword evidence="3" id="KW-0326">Glycosidase</keyword>
<dbReference type="InterPro" id="IPR013148">
    <property type="entry name" value="Glyco_hydro_32_N"/>
</dbReference>
<dbReference type="SUPFAM" id="SSF75005">
    <property type="entry name" value="Arabinanase/levansucrase/invertase"/>
    <property type="match status" value="1"/>
</dbReference>
<sequence>MNEILTGDGKQANPSCGYIMGYFTESPERLANAFALHLASSRDGRNWRPLHAGQPVLVPEIGECGMRDPFIFRKQDGQYIVVATNMWNSESIMCYESPDLIYFEAGRLLRLNSSGMHAWAPEIIYDPERQQYAIFWSGNTERNRIYVNYTQDFLSVTEAEVFFDPGYDVIDASIIPHGDMYFLYFKDERNPDEAPFEGKRIKGAVASSLQPGSFNKAVYTRPIGEPMIEGPFVIRSLDEDKWYLYGDCYTPINAKFFVWETSELNSGNWQPMDRRNYQLPPNAKHVSILSVNEAEWSRLIQTYEPPFWFRIRSYALPDYYLRADDSFAKLAPIPFDPYTSSLWKVTRGLASPDGVSIESVHQPGFYLRSSQFVLRLSKLEDSDNFREECTFMRMEGLSDPSWSSLCSFSYPDMYLIVDGAYIRISIIECERDKAYATFQLG</sequence>
<evidence type="ECO:0000313" key="6">
    <source>
        <dbReference type="EMBL" id="RCW48517.1"/>
    </source>
</evidence>
<dbReference type="GO" id="GO:0046556">
    <property type="term" value="F:alpha-L-arabinofuranosidase activity"/>
    <property type="evidence" value="ECO:0007669"/>
    <property type="project" value="InterPro"/>
</dbReference>
<keyword evidence="7" id="KW-1185">Reference proteome</keyword>
<dbReference type="SUPFAM" id="SSF110221">
    <property type="entry name" value="AbfB domain"/>
    <property type="match status" value="1"/>
</dbReference>
<dbReference type="CDD" id="cd23399">
    <property type="entry name" value="beta-trefoil_ABD_ABFB"/>
    <property type="match status" value="1"/>
</dbReference>
<evidence type="ECO:0000259" key="5">
    <source>
        <dbReference type="Pfam" id="PF05270"/>
    </source>
</evidence>
<dbReference type="InterPro" id="IPR007934">
    <property type="entry name" value="AbfB_ABD"/>
</dbReference>
<comment type="similarity">
    <text evidence="1">Belongs to the glycosyl hydrolase 32 family.</text>
</comment>
<name>A0A368W695_9BACL</name>
<evidence type="ECO:0000259" key="4">
    <source>
        <dbReference type="Pfam" id="PF00251"/>
    </source>
</evidence>
<dbReference type="InterPro" id="IPR050727">
    <property type="entry name" value="GH43_arabinanases"/>
</dbReference>
<dbReference type="InterPro" id="IPR036195">
    <property type="entry name" value="AbfB_ABD_sf"/>
</dbReference>
<dbReference type="GO" id="GO:0046373">
    <property type="term" value="P:L-arabinose metabolic process"/>
    <property type="evidence" value="ECO:0007669"/>
    <property type="project" value="InterPro"/>
</dbReference>
<dbReference type="EMBL" id="QPJD01000006">
    <property type="protein sequence ID" value="RCW48517.1"/>
    <property type="molecule type" value="Genomic_DNA"/>
</dbReference>
<dbReference type="CDD" id="cd08983">
    <property type="entry name" value="GH43_Bt3655-like"/>
    <property type="match status" value="1"/>
</dbReference>
<dbReference type="InterPro" id="IPR023296">
    <property type="entry name" value="Glyco_hydro_beta-prop_sf"/>
</dbReference>
<dbReference type="PANTHER" id="PTHR43301">
    <property type="entry name" value="ARABINAN ENDO-1,5-ALPHA-L-ARABINOSIDASE"/>
    <property type="match status" value="1"/>
</dbReference>
<dbReference type="Proteomes" id="UP000252415">
    <property type="component" value="Unassembled WGS sequence"/>
</dbReference>
<organism evidence="6 7">
    <name type="scientific">Paenibacillus prosopidis</name>
    <dbReference type="NCBI Taxonomy" id="630520"/>
    <lineage>
        <taxon>Bacteria</taxon>
        <taxon>Bacillati</taxon>
        <taxon>Bacillota</taxon>
        <taxon>Bacilli</taxon>
        <taxon>Bacillales</taxon>
        <taxon>Paenibacillaceae</taxon>
        <taxon>Paenibacillus</taxon>
    </lineage>
</organism>
<gene>
    <name evidence="6" type="ORF">DFP97_106217</name>
</gene>
<accession>A0A368W695</accession>
<evidence type="ECO:0000256" key="3">
    <source>
        <dbReference type="ARBA" id="ARBA00023295"/>
    </source>
</evidence>
<evidence type="ECO:0000256" key="2">
    <source>
        <dbReference type="ARBA" id="ARBA00022801"/>
    </source>
</evidence>
<dbReference type="Gene3D" id="2.115.10.20">
    <property type="entry name" value="Glycosyl hydrolase domain, family 43"/>
    <property type="match status" value="1"/>
</dbReference>
<comment type="caution">
    <text evidence="6">The sequence shown here is derived from an EMBL/GenBank/DDBJ whole genome shotgun (WGS) entry which is preliminary data.</text>
</comment>
<dbReference type="AlphaFoldDB" id="A0A368W695"/>
<dbReference type="PANTHER" id="PTHR43301:SF3">
    <property type="entry name" value="ARABINAN ENDO-1,5-ALPHA-L-ARABINOSIDASE A-RELATED"/>
    <property type="match status" value="1"/>
</dbReference>
<dbReference type="Pfam" id="PF05270">
    <property type="entry name" value="AbfB"/>
    <property type="match status" value="1"/>
</dbReference>
<dbReference type="Gene3D" id="2.80.10.50">
    <property type="match status" value="1"/>
</dbReference>
<dbReference type="Pfam" id="PF00251">
    <property type="entry name" value="Glyco_hydro_32N"/>
    <property type="match status" value="1"/>
</dbReference>
<evidence type="ECO:0000313" key="7">
    <source>
        <dbReference type="Proteomes" id="UP000252415"/>
    </source>
</evidence>
<evidence type="ECO:0000256" key="1">
    <source>
        <dbReference type="ARBA" id="ARBA00009902"/>
    </source>
</evidence>
<protein>
    <submittedName>
        <fullName evidence="6">Glycosyl hydrolase family 32</fullName>
    </submittedName>
</protein>
<dbReference type="RefSeq" id="WP_181873473.1">
    <property type="nucleotide sequence ID" value="NZ_QPJD01000006.1"/>
</dbReference>
<feature type="domain" description="Glycosyl hydrolase family 32 N-terminal" evidence="4">
    <location>
        <begin position="38"/>
        <end position="109"/>
    </location>
</feature>